<dbReference type="Proteomes" id="UP000015100">
    <property type="component" value="Unassembled WGS sequence"/>
</dbReference>
<dbReference type="InterPro" id="IPR040183">
    <property type="entry name" value="THUMPD1-like"/>
</dbReference>
<dbReference type="GO" id="GO:0070939">
    <property type="term" value="C:Dsl1/NZR complex"/>
    <property type="evidence" value="ECO:0007669"/>
    <property type="project" value="InterPro"/>
</dbReference>
<dbReference type="Gene3D" id="1.20.58.1420">
    <property type="entry name" value="Dsl1p vesicle tethering complex, Tip20p subunit, domain B"/>
    <property type="match status" value="1"/>
</dbReference>
<reference evidence="4" key="2">
    <citation type="submission" date="2013-04" db="EMBL/GenBank/DDBJ databases">
        <title>Genomic mechanisms accounting for the adaptation to parasitism in nematode-trapping fungi.</title>
        <authorList>
            <person name="Ahren D.G."/>
        </authorList>
    </citation>
    <scope>NUCLEOTIDE SEQUENCE [LARGE SCALE GENOMIC DNA]</scope>
    <source>
        <strain evidence="4">CBS 200.50</strain>
    </source>
</reference>
<dbReference type="InterPro" id="IPR007528">
    <property type="entry name" value="RINT1_Tip20"/>
</dbReference>
<organism evidence="3 4">
    <name type="scientific">Dactylellina haptotyla (strain CBS 200.50)</name>
    <name type="common">Nematode-trapping fungus</name>
    <name type="synonym">Monacrosporium haptotylum</name>
    <dbReference type="NCBI Taxonomy" id="1284197"/>
    <lineage>
        <taxon>Eukaryota</taxon>
        <taxon>Fungi</taxon>
        <taxon>Dikarya</taxon>
        <taxon>Ascomycota</taxon>
        <taxon>Pezizomycotina</taxon>
        <taxon>Orbiliomycetes</taxon>
        <taxon>Orbiliales</taxon>
        <taxon>Orbiliaceae</taxon>
        <taxon>Dactylellina</taxon>
    </lineage>
</organism>
<dbReference type="FunFam" id="3.30.2300.10:FF:000001">
    <property type="entry name" value="THUMP domain-containing protein 1"/>
    <property type="match status" value="1"/>
</dbReference>
<dbReference type="OrthoDB" id="2189254at2759"/>
<dbReference type="PROSITE" id="PS51386">
    <property type="entry name" value="RINT1_TIP20"/>
    <property type="match status" value="1"/>
</dbReference>
<dbReference type="GO" id="GO:0006400">
    <property type="term" value="P:tRNA modification"/>
    <property type="evidence" value="ECO:0007669"/>
    <property type="project" value="InterPro"/>
</dbReference>
<name>S8BYX7_DACHA</name>
<dbReference type="PANTHER" id="PTHR13520:SF0">
    <property type="entry name" value="RAD50-INTERACTING PROTEIN 1"/>
    <property type="match status" value="1"/>
</dbReference>
<evidence type="ECO:0000259" key="2">
    <source>
        <dbReference type="PROSITE" id="PS51165"/>
    </source>
</evidence>
<dbReference type="AlphaFoldDB" id="S8BYX7"/>
<dbReference type="OMA" id="GMTWEVL"/>
<sequence length="888" mass="101676">MASIQPRQKDARVYDYLNDKIQTSADLKSLDSLLGALQNQHSILRQQLDKVGKDFGEAEAEQKHHASSILLKSHDYLQRQTEIDDRLEKVRTSQTVSDVVLNYRKNLDRLRQLEIARGYITILQAVNILKKQTQDVIASDPKAALIPYYKLQQISAQLRRKHDTAEGAAVHLVEYVEQAAAQLWDDMKERLSKQFQTALDALGWPTQDLSLDKMQQFETEFTKILALRKTDQEIAANVDISIVTSLSEITKTSRYAPLLAFTALSKAFALRFRYHFEGEKQTNKLEKPEWYLQHVENLIREYQPFCTEFLQGILDSNELGNHDAVQEFITSLLPIIRRKIDHDLPALATQGPLASHFIQESIKFDKMLREEYMYSPFGTDPDDWRGITHEVLTVNNSDFFKKWLVVEKEFALARYENIIAAEDAWVIDYDSVEPNETKPTKSAFRVKELLELVTERYRPLQSFSQKLRFLMDIQITILEQYHDKIRSSTEVFRIMSSKIGRAVQGMGKQEAESITGLTGLERLCRVYGSALFLGNCMRDWGEDLFFLEMWEELGSRARKNIVGNLISSIASFGSAAQENTEEEGALFDEMAASYATVLQETANMIHDLISNATREDLKSYYNIIHETCILLALPANQADPESSENQRTLRYVVDGMFEDNQRARYADKLYGPEDAVVTDGAEKNTVNETEDEPDVQEDIEAAIAAELNGINAKKQIKGKRITSIKLDTKCLIFFHTRAPVDPSELIYTIFKDIEDNKKRLTRFTNRLTPISKTCKANYEDLESIAKEVLKPHFHEGQKDVKFAIRPNLRDHNVMNRDQIIKTVARVVGSDHKVDLKNYDLLIVVEVLRNVCGVSVVRDFEHYKRFNLAKVLDESEGQTNEKACGVAPE</sequence>
<dbReference type="SMART" id="SM00981">
    <property type="entry name" value="THUMP"/>
    <property type="match status" value="1"/>
</dbReference>
<dbReference type="GO" id="GO:0060628">
    <property type="term" value="P:regulation of ER to Golgi vesicle-mediated transport"/>
    <property type="evidence" value="ECO:0007669"/>
    <property type="project" value="TreeGrafter"/>
</dbReference>
<protein>
    <recommendedName>
        <fullName evidence="2">THUMP domain-containing protein</fullName>
    </recommendedName>
</protein>
<dbReference type="Pfam" id="PF04437">
    <property type="entry name" value="RINT1_TIP1"/>
    <property type="match status" value="1"/>
</dbReference>
<dbReference type="InterPro" id="IPR042042">
    <property type="entry name" value="Tip20p_domB"/>
</dbReference>
<comment type="caution">
    <text evidence="3">The sequence shown here is derived from an EMBL/GenBank/DDBJ whole genome shotgun (WGS) entry which is preliminary data.</text>
</comment>
<evidence type="ECO:0000313" key="3">
    <source>
        <dbReference type="EMBL" id="EPS40577.1"/>
    </source>
</evidence>
<evidence type="ECO:0000313" key="4">
    <source>
        <dbReference type="Proteomes" id="UP000015100"/>
    </source>
</evidence>
<dbReference type="eggNOG" id="KOG2218">
    <property type="taxonomic scope" value="Eukaryota"/>
</dbReference>
<dbReference type="HOGENOM" id="CLU_015529_0_1_1"/>
<keyword evidence="4" id="KW-1185">Reference proteome</keyword>
<dbReference type="InterPro" id="IPR004114">
    <property type="entry name" value="THUMP_dom"/>
</dbReference>
<dbReference type="GO" id="GO:0006890">
    <property type="term" value="P:retrograde vesicle-mediated transport, Golgi to endoplasmic reticulum"/>
    <property type="evidence" value="ECO:0007669"/>
    <property type="project" value="InterPro"/>
</dbReference>
<dbReference type="STRING" id="1284197.S8BYX7"/>
<dbReference type="PROSITE" id="PS51165">
    <property type="entry name" value="THUMP"/>
    <property type="match status" value="1"/>
</dbReference>
<evidence type="ECO:0000256" key="1">
    <source>
        <dbReference type="PROSITE-ProRule" id="PRU00529"/>
    </source>
</evidence>
<dbReference type="eggNOG" id="KOG3943">
    <property type="taxonomic scope" value="Eukaryota"/>
</dbReference>
<dbReference type="GO" id="GO:0006888">
    <property type="term" value="P:endoplasmic reticulum to Golgi vesicle-mediated transport"/>
    <property type="evidence" value="ECO:0007669"/>
    <property type="project" value="InterPro"/>
</dbReference>
<keyword evidence="1" id="KW-0694">RNA-binding</keyword>
<dbReference type="Pfam" id="PF02926">
    <property type="entry name" value="THUMP"/>
    <property type="match status" value="1"/>
</dbReference>
<gene>
    <name evidence="3" type="ORF">H072_5565</name>
</gene>
<dbReference type="SUPFAM" id="SSF143437">
    <property type="entry name" value="THUMP domain-like"/>
    <property type="match status" value="1"/>
</dbReference>
<dbReference type="GO" id="GO:0003723">
    <property type="term" value="F:RNA binding"/>
    <property type="evidence" value="ECO:0007669"/>
    <property type="project" value="UniProtKB-UniRule"/>
</dbReference>
<dbReference type="CDD" id="cd11717">
    <property type="entry name" value="THUMP_THUMPD1_like"/>
    <property type="match status" value="1"/>
</dbReference>
<proteinExistence type="predicted"/>
<reference evidence="3 4" key="1">
    <citation type="journal article" date="2013" name="PLoS Genet.">
        <title>Genomic mechanisms accounting for the adaptation to parasitism in nematode-trapping fungi.</title>
        <authorList>
            <person name="Meerupati T."/>
            <person name="Andersson K.M."/>
            <person name="Friman E."/>
            <person name="Kumar D."/>
            <person name="Tunlid A."/>
            <person name="Ahren D."/>
        </authorList>
    </citation>
    <scope>NUCLEOTIDE SEQUENCE [LARGE SCALE GENOMIC DNA]</scope>
    <source>
        <strain evidence="3 4">CBS 200.50</strain>
    </source>
</reference>
<feature type="domain" description="THUMP" evidence="2">
    <location>
        <begin position="752"/>
        <end position="857"/>
    </location>
</feature>
<dbReference type="Gene3D" id="3.30.2300.10">
    <property type="entry name" value="THUMP superfamily"/>
    <property type="match status" value="1"/>
</dbReference>
<dbReference type="EMBL" id="AQGS01000308">
    <property type="protein sequence ID" value="EPS40577.1"/>
    <property type="molecule type" value="Genomic_DNA"/>
</dbReference>
<dbReference type="PANTHER" id="PTHR13520">
    <property type="entry name" value="RAD50-INTERACTING PROTEIN 1 RINT-1"/>
    <property type="match status" value="1"/>
</dbReference>
<accession>S8BYX7</accession>